<gene>
    <name evidence="1" type="ORF">MA16_Dca029005</name>
</gene>
<reference evidence="1 2" key="1">
    <citation type="journal article" date="2016" name="Sci. Rep.">
        <title>The Dendrobium catenatum Lindl. genome sequence provides insights into polysaccharide synthase, floral development and adaptive evolution.</title>
        <authorList>
            <person name="Zhang G.Q."/>
            <person name="Xu Q."/>
            <person name="Bian C."/>
            <person name="Tsai W.C."/>
            <person name="Yeh C.M."/>
            <person name="Liu K.W."/>
            <person name="Yoshida K."/>
            <person name="Zhang L.S."/>
            <person name="Chang S.B."/>
            <person name="Chen F."/>
            <person name="Shi Y."/>
            <person name="Su Y.Y."/>
            <person name="Zhang Y.Q."/>
            <person name="Chen L.J."/>
            <person name="Yin Y."/>
            <person name="Lin M."/>
            <person name="Huang H."/>
            <person name="Deng H."/>
            <person name="Wang Z.W."/>
            <person name="Zhu S.L."/>
            <person name="Zhao X."/>
            <person name="Deng C."/>
            <person name="Niu S.C."/>
            <person name="Huang J."/>
            <person name="Wang M."/>
            <person name="Liu G.H."/>
            <person name="Yang H.J."/>
            <person name="Xiao X.J."/>
            <person name="Hsiao Y.Y."/>
            <person name="Wu W.L."/>
            <person name="Chen Y.Y."/>
            <person name="Mitsuda N."/>
            <person name="Ohme-Takagi M."/>
            <person name="Luo Y.B."/>
            <person name="Van de Peer Y."/>
            <person name="Liu Z.J."/>
        </authorList>
    </citation>
    <scope>NUCLEOTIDE SEQUENCE [LARGE SCALE GENOMIC DNA]</scope>
    <source>
        <tissue evidence="1">The whole plant</tissue>
    </source>
</reference>
<reference evidence="1 2" key="2">
    <citation type="journal article" date="2017" name="Nature">
        <title>The Apostasia genome and the evolution of orchids.</title>
        <authorList>
            <person name="Zhang G.Q."/>
            <person name="Liu K.W."/>
            <person name="Li Z."/>
            <person name="Lohaus R."/>
            <person name="Hsiao Y.Y."/>
            <person name="Niu S.C."/>
            <person name="Wang J.Y."/>
            <person name="Lin Y.C."/>
            <person name="Xu Q."/>
            <person name="Chen L.J."/>
            <person name="Yoshida K."/>
            <person name="Fujiwara S."/>
            <person name="Wang Z.W."/>
            <person name="Zhang Y.Q."/>
            <person name="Mitsuda N."/>
            <person name="Wang M."/>
            <person name="Liu G.H."/>
            <person name="Pecoraro L."/>
            <person name="Huang H.X."/>
            <person name="Xiao X.J."/>
            <person name="Lin M."/>
            <person name="Wu X.Y."/>
            <person name="Wu W.L."/>
            <person name="Chen Y.Y."/>
            <person name="Chang S.B."/>
            <person name="Sakamoto S."/>
            <person name="Ohme-Takagi M."/>
            <person name="Yagi M."/>
            <person name="Zeng S.J."/>
            <person name="Shen C.Y."/>
            <person name="Yeh C.M."/>
            <person name="Luo Y.B."/>
            <person name="Tsai W.C."/>
            <person name="Van de Peer Y."/>
            <person name="Liu Z.J."/>
        </authorList>
    </citation>
    <scope>NUCLEOTIDE SEQUENCE [LARGE SCALE GENOMIC DNA]</scope>
    <source>
        <tissue evidence="1">The whole plant</tissue>
    </source>
</reference>
<evidence type="ECO:0000313" key="1">
    <source>
        <dbReference type="EMBL" id="PKU61544.1"/>
    </source>
</evidence>
<dbReference type="STRING" id="906689.A0A2I0VDQ9"/>
<keyword evidence="2" id="KW-1185">Reference proteome</keyword>
<accession>A0A2I0VDQ9</accession>
<name>A0A2I0VDQ9_9ASPA</name>
<organism evidence="1 2">
    <name type="scientific">Dendrobium catenatum</name>
    <dbReference type="NCBI Taxonomy" id="906689"/>
    <lineage>
        <taxon>Eukaryota</taxon>
        <taxon>Viridiplantae</taxon>
        <taxon>Streptophyta</taxon>
        <taxon>Embryophyta</taxon>
        <taxon>Tracheophyta</taxon>
        <taxon>Spermatophyta</taxon>
        <taxon>Magnoliopsida</taxon>
        <taxon>Liliopsida</taxon>
        <taxon>Asparagales</taxon>
        <taxon>Orchidaceae</taxon>
        <taxon>Epidendroideae</taxon>
        <taxon>Malaxideae</taxon>
        <taxon>Dendrobiinae</taxon>
        <taxon>Dendrobium</taxon>
    </lineage>
</organism>
<dbReference type="AlphaFoldDB" id="A0A2I0VDQ9"/>
<dbReference type="EMBL" id="KZ504655">
    <property type="protein sequence ID" value="PKU61544.1"/>
    <property type="molecule type" value="Genomic_DNA"/>
</dbReference>
<dbReference type="GO" id="GO:0000159">
    <property type="term" value="C:protein phosphatase type 2A complex"/>
    <property type="evidence" value="ECO:0007669"/>
    <property type="project" value="TreeGrafter"/>
</dbReference>
<proteinExistence type="predicted"/>
<dbReference type="Proteomes" id="UP000233837">
    <property type="component" value="Unassembled WGS sequence"/>
</dbReference>
<protein>
    <submittedName>
        <fullName evidence="1">Uncharacterized protein</fullName>
    </submittedName>
</protein>
<dbReference type="PANTHER" id="PTHR14095:SF0">
    <property type="entry name" value="MIP22305P"/>
    <property type="match status" value="1"/>
</dbReference>
<sequence length="55" mass="6328">MAEVPRSFRSKVEGKMGYEDFVYFILAEEDKSSEPSLEYCVFSNDIAFNLDRGLP</sequence>
<dbReference type="PANTHER" id="PTHR14095">
    <property type="entry name" value="PHOSPHATASE 2A REGULATORY SUBUNIT-RELATED"/>
    <property type="match status" value="1"/>
</dbReference>
<dbReference type="Gene3D" id="1.10.238.10">
    <property type="entry name" value="EF-hand"/>
    <property type="match status" value="1"/>
</dbReference>
<evidence type="ECO:0000313" key="2">
    <source>
        <dbReference type="Proteomes" id="UP000233837"/>
    </source>
</evidence>
<dbReference type="GO" id="GO:0019888">
    <property type="term" value="F:protein phosphatase regulator activity"/>
    <property type="evidence" value="ECO:0007669"/>
    <property type="project" value="TreeGrafter"/>
</dbReference>